<sequence length="122" mass="13593">MTALSEPDAIASKESPVNAESRISLANKRALHLILGAQKMMLEEAIFVGNEAFDRALAEIRLFTEFASKTAGAHSVQDIRTLGEQCGQHQIDFVRRDCERILKHAERMIETTSNLLSSRPQN</sequence>
<dbReference type="EMBL" id="LT629750">
    <property type="protein sequence ID" value="SDS52648.1"/>
    <property type="molecule type" value="Genomic_DNA"/>
</dbReference>
<evidence type="ECO:0008006" key="3">
    <source>
        <dbReference type="Google" id="ProtNLM"/>
    </source>
</evidence>
<organism evidence="1 2">
    <name type="scientific">Bradyrhizobium canariense</name>
    <dbReference type="NCBI Taxonomy" id="255045"/>
    <lineage>
        <taxon>Bacteria</taxon>
        <taxon>Pseudomonadati</taxon>
        <taxon>Pseudomonadota</taxon>
        <taxon>Alphaproteobacteria</taxon>
        <taxon>Hyphomicrobiales</taxon>
        <taxon>Nitrobacteraceae</taxon>
        <taxon>Bradyrhizobium</taxon>
    </lineage>
</organism>
<proteinExistence type="predicted"/>
<name>A0A1H1SXM8_9BRAD</name>
<gene>
    <name evidence="1" type="ORF">SAMN05444158_2325</name>
</gene>
<evidence type="ECO:0000313" key="1">
    <source>
        <dbReference type="EMBL" id="SDS52648.1"/>
    </source>
</evidence>
<dbReference type="RefSeq" id="WP_244549043.1">
    <property type="nucleotide sequence ID" value="NZ_LT629750.1"/>
</dbReference>
<evidence type="ECO:0000313" key="2">
    <source>
        <dbReference type="Proteomes" id="UP000243904"/>
    </source>
</evidence>
<dbReference type="AlphaFoldDB" id="A0A1H1SXM8"/>
<keyword evidence="2" id="KW-1185">Reference proteome</keyword>
<protein>
    <recommendedName>
        <fullName evidence="3">Phasin protein</fullName>
    </recommendedName>
</protein>
<reference evidence="2" key="1">
    <citation type="submission" date="2016-10" db="EMBL/GenBank/DDBJ databases">
        <authorList>
            <person name="Varghese N."/>
            <person name="Submissions S."/>
        </authorList>
    </citation>
    <scope>NUCLEOTIDE SEQUENCE [LARGE SCALE GENOMIC DNA]</scope>
    <source>
        <strain evidence="2">GAS369</strain>
    </source>
</reference>
<dbReference type="Proteomes" id="UP000243904">
    <property type="component" value="Chromosome I"/>
</dbReference>
<accession>A0A1H1SXM8</accession>